<dbReference type="STRING" id="1297742.A176_004811"/>
<keyword evidence="4" id="KW-0812">Transmembrane</keyword>
<gene>
    <name evidence="7" type="ORF">A176_004811</name>
</gene>
<dbReference type="Proteomes" id="UP000009026">
    <property type="component" value="Chromosome"/>
</dbReference>
<name>A0A0H4WYL2_9BACT</name>
<dbReference type="PATRIC" id="fig|1297742.4.peg.4858"/>
<sequence length="790" mass="85790">MEAERRGSPCMARRRCCIDLPRLVGAVIAAMVSLGASSPAPIVLEGTVREARLNSPVPGVRVTASAHSLKGELSTVTDAVGQYRLGPVPPGAYVLRFEAEVYKPHVQAQVVPAEESPFRVDVLLHYEQPHFFVRCGIDSDALHHPAPWHFAPDLFERLPSRLPLRWTSGLRAAERLAERVPGALEVPSGFSIRGGSASENGFQLQGLSTRDAISGGNLLPLSIEFASLVTVRSEGAMPSHARSNGGVIESRLKSGCSRFYGSSFAYWAPGVLAGPAGTLPVSGTDFSSTERFRHMGEFGATLGGPVVPNRLTFFAGVTPVFSRTEEQGHWVDQHGVQALVRLNYEVSPPHRLSLSLIGMPSETRGLDDSTSSDSDTAMAMLEYSGAFLDNALLLTLQSGWLRHQSTHRTLAVESGRAQQNVQMKVQAHYLLHAIGTHIFQAGFDTEHIAHVRFLPTGSRAGSTVLGGFVQDRWDVRPWLTINGGVRYDMQSLRAPSQGRTAFVSYQLSPHAGVVVHPIPRYGTTLIAHYAKYHDQVPLGLLDSAQGRLITIDPGLAPASSHEFLLVATHEFFNLGESGLSLQLKAQYARRSSGAALTSMPTLGGEGVLIGNPGAGSLAILPRAVRNHDAVTLSMNTQWGSWLSEFHYTRSKLHGTQTDPLGDESGLPRARPHLLDDDRTHSIQVTSYRIFVLDARRFVRVAMSYSGASGTPQERALTAFPAWSHVLDAHLSVGHRMTNIAGLSIGLDAFNLLNAQPWARGEPRGPAWLESPSSLRPSFPRQVRLGVRYHF</sequence>
<keyword evidence="3" id="KW-1134">Transmembrane beta strand</keyword>
<evidence type="ECO:0000313" key="8">
    <source>
        <dbReference type="Proteomes" id="UP000009026"/>
    </source>
</evidence>
<dbReference type="EMBL" id="CP012109">
    <property type="protein sequence ID" value="AKQ67899.1"/>
    <property type="molecule type" value="Genomic_DNA"/>
</dbReference>
<dbReference type="Gene3D" id="2.40.170.20">
    <property type="entry name" value="TonB-dependent receptor, beta-barrel domain"/>
    <property type="match status" value="1"/>
</dbReference>
<dbReference type="KEGG" id="mym:A176_004811"/>
<dbReference type="SUPFAM" id="SSF49464">
    <property type="entry name" value="Carboxypeptidase regulatory domain-like"/>
    <property type="match status" value="1"/>
</dbReference>
<dbReference type="InterPro" id="IPR036942">
    <property type="entry name" value="Beta-barrel_TonB_sf"/>
</dbReference>
<dbReference type="InterPro" id="IPR039426">
    <property type="entry name" value="TonB-dep_rcpt-like"/>
</dbReference>
<dbReference type="Pfam" id="PF13620">
    <property type="entry name" value="CarboxypepD_reg"/>
    <property type="match status" value="1"/>
</dbReference>
<evidence type="ECO:0000256" key="1">
    <source>
        <dbReference type="ARBA" id="ARBA00004571"/>
    </source>
</evidence>
<dbReference type="GO" id="GO:0015344">
    <property type="term" value="F:siderophore uptake transmembrane transporter activity"/>
    <property type="evidence" value="ECO:0007669"/>
    <property type="project" value="TreeGrafter"/>
</dbReference>
<protein>
    <submittedName>
        <fullName evidence="7">Protein oar</fullName>
    </submittedName>
</protein>
<accession>A0A0H4WYL2</accession>
<dbReference type="GO" id="GO:0009279">
    <property type="term" value="C:cell outer membrane"/>
    <property type="evidence" value="ECO:0007669"/>
    <property type="project" value="UniProtKB-SubCell"/>
</dbReference>
<evidence type="ECO:0000256" key="5">
    <source>
        <dbReference type="ARBA" id="ARBA00023136"/>
    </source>
</evidence>
<keyword evidence="2" id="KW-0813">Transport</keyword>
<dbReference type="InterPro" id="IPR008969">
    <property type="entry name" value="CarboxyPept-like_regulatory"/>
</dbReference>
<dbReference type="PANTHER" id="PTHR30069:SF46">
    <property type="entry name" value="OAR PROTEIN"/>
    <property type="match status" value="1"/>
</dbReference>
<keyword evidence="5" id="KW-0472">Membrane</keyword>
<dbReference type="AlphaFoldDB" id="A0A0H4WYL2"/>
<keyword evidence="8" id="KW-1185">Reference proteome</keyword>
<evidence type="ECO:0000313" key="7">
    <source>
        <dbReference type="EMBL" id="AKQ67899.1"/>
    </source>
</evidence>
<dbReference type="PANTHER" id="PTHR30069">
    <property type="entry name" value="TONB-DEPENDENT OUTER MEMBRANE RECEPTOR"/>
    <property type="match status" value="1"/>
</dbReference>
<evidence type="ECO:0000256" key="4">
    <source>
        <dbReference type="ARBA" id="ARBA00022692"/>
    </source>
</evidence>
<organism evidence="7 8">
    <name type="scientific">Pseudomyxococcus hansupus</name>
    <dbReference type="NCBI Taxonomy" id="1297742"/>
    <lineage>
        <taxon>Bacteria</taxon>
        <taxon>Pseudomonadati</taxon>
        <taxon>Myxococcota</taxon>
        <taxon>Myxococcia</taxon>
        <taxon>Myxococcales</taxon>
        <taxon>Cystobacterineae</taxon>
        <taxon>Myxococcaceae</taxon>
        <taxon>Pseudomyxococcus</taxon>
    </lineage>
</organism>
<dbReference type="eggNOG" id="COG4771">
    <property type="taxonomic scope" value="Bacteria"/>
</dbReference>
<evidence type="ECO:0000256" key="2">
    <source>
        <dbReference type="ARBA" id="ARBA00022448"/>
    </source>
</evidence>
<comment type="subcellular location">
    <subcellularLocation>
        <location evidence="1">Cell outer membrane</location>
        <topology evidence="1">Multi-pass membrane protein</topology>
    </subcellularLocation>
</comment>
<proteinExistence type="predicted"/>
<dbReference type="GO" id="GO:0044718">
    <property type="term" value="P:siderophore transmembrane transport"/>
    <property type="evidence" value="ECO:0007669"/>
    <property type="project" value="TreeGrafter"/>
</dbReference>
<dbReference type="SUPFAM" id="SSF56935">
    <property type="entry name" value="Porins"/>
    <property type="match status" value="1"/>
</dbReference>
<dbReference type="Gene3D" id="2.60.40.1120">
    <property type="entry name" value="Carboxypeptidase-like, regulatory domain"/>
    <property type="match status" value="1"/>
</dbReference>
<reference evidence="7 8" key="1">
    <citation type="journal article" date="2016" name="PLoS ONE">
        <title>Complete Genome Sequence and Comparative Genomics of a Novel Myxobacterium Myxococcus hansupus.</title>
        <authorList>
            <person name="Sharma G."/>
            <person name="Narwani T."/>
            <person name="Subramanian S."/>
        </authorList>
    </citation>
    <scope>NUCLEOTIDE SEQUENCE [LARGE SCALE GENOMIC DNA]</scope>
    <source>
        <strain evidence="8">mixupus</strain>
    </source>
</reference>
<keyword evidence="6" id="KW-0998">Cell outer membrane</keyword>
<evidence type="ECO:0000256" key="6">
    <source>
        <dbReference type="ARBA" id="ARBA00023237"/>
    </source>
</evidence>
<evidence type="ECO:0000256" key="3">
    <source>
        <dbReference type="ARBA" id="ARBA00022452"/>
    </source>
</evidence>